<keyword evidence="4" id="KW-1185">Reference proteome</keyword>
<dbReference type="Gene3D" id="3.10.129.10">
    <property type="entry name" value="Hotdog Thioesterase"/>
    <property type="match status" value="1"/>
</dbReference>
<comment type="similarity">
    <text evidence="1">Belongs to the 4-hydroxybenzoyl-CoA thioesterase family.</text>
</comment>
<dbReference type="Proteomes" id="UP000053235">
    <property type="component" value="Unassembled WGS sequence"/>
</dbReference>
<evidence type="ECO:0000313" key="4">
    <source>
        <dbReference type="Proteomes" id="UP000053235"/>
    </source>
</evidence>
<gene>
    <name evidence="3" type="ORF">LAX5112_00232</name>
</gene>
<dbReference type="Pfam" id="PF13279">
    <property type="entry name" value="4HBT_2"/>
    <property type="match status" value="1"/>
</dbReference>
<dbReference type="AlphaFoldDB" id="A0A0M6ZQ58"/>
<dbReference type="GO" id="GO:0047617">
    <property type="term" value="F:fatty acyl-CoA hydrolase activity"/>
    <property type="evidence" value="ECO:0007669"/>
    <property type="project" value="TreeGrafter"/>
</dbReference>
<dbReference type="InterPro" id="IPR050563">
    <property type="entry name" value="4-hydroxybenzoyl-CoA_TE"/>
</dbReference>
<evidence type="ECO:0000256" key="1">
    <source>
        <dbReference type="ARBA" id="ARBA00005953"/>
    </source>
</evidence>
<reference evidence="4" key="1">
    <citation type="submission" date="2015-07" db="EMBL/GenBank/DDBJ databases">
        <authorList>
            <person name="Rodrigo-Torres Lidia"/>
            <person name="Arahal R.David."/>
        </authorList>
    </citation>
    <scope>NUCLEOTIDE SEQUENCE [LARGE SCALE GENOMIC DNA]</scope>
    <source>
        <strain evidence="4">CECT 5112</strain>
    </source>
</reference>
<dbReference type="STRING" id="388408.LAX5112_00232"/>
<evidence type="ECO:0000313" key="3">
    <source>
        <dbReference type="EMBL" id="CTQ64250.1"/>
    </source>
</evidence>
<sequence>MKTEAFARISDFPMTASDKLRYADTDRQGHVNNAVFATFLETGRTEVIYGEALADTGASFVIARLELDFLAEVNWPGEVQIGTVVQDVGRSSFKLHQKIFQDGKAVAQAVTIIVQMNNESRRSHLLTDRAKNRLNTLTSPASTC</sequence>
<dbReference type="PANTHER" id="PTHR31793:SF27">
    <property type="entry name" value="NOVEL THIOESTERASE SUPERFAMILY DOMAIN AND SAPOSIN A-TYPE DOMAIN CONTAINING PROTEIN (0610012H03RIK)"/>
    <property type="match status" value="1"/>
</dbReference>
<dbReference type="OrthoDB" id="9801517at2"/>
<keyword evidence="2" id="KW-0378">Hydrolase</keyword>
<proteinExistence type="inferred from homology"/>
<dbReference type="SUPFAM" id="SSF54637">
    <property type="entry name" value="Thioesterase/thiol ester dehydrase-isomerase"/>
    <property type="match status" value="1"/>
</dbReference>
<organism evidence="3 4">
    <name type="scientific">Roseibium alexandrii</name>
    <dbReference type="NCBI Taxonomy" id="388408"/>
    <lineage>
        <taxon>Bacteria</taxon>
        <taxon>Pseudomonadati</taxon>
        <taxon>Pseudomonadota</taxon>
        <taxon>Alphaproteobacteria</taxon>
        <taxon>Hyphomicrobiales</taxon>
        <taxon>Stappiaceae</taxon>
        <taxon>Roseibium</taxon>
    </lineage>
</organism>
<dbReference type="CDD" id="cd00586">
    <property type="entry name" value="4HBT"/>
    <property type="match status" value="1"/>
</dbReference>
<dbReference type="RefSeq" id="WP_055670227.1">
    <property type="nucleotide sequence ID" value="NZ_CXWD01000001.1"/>
</dbReference>
<evidence type="ECO:0000256" key="2">
    <source>
        <dbReference type="ARBA" id="ARBA00022801"/>
    </source>
</evidence>
<accession>A0A0M6ZQ58</accession>
<protein>
    <submittedName>
        <fullName evidence="3">Acyl-CoA thioesterase YbgC</fullName>
    </submittedName>
</protein>
<dbReference type="PANTHER" id="PTHR31793">
    <property type="entry name" value="4-HYDROXYBENZOYL-COA THIOESTERASE FAMILY MEMBER"/>
    <property type="match status" value="1"/>
</dbReference>
<name>A0A0M6ZQ58_9HYPH</name>
<dbReference type="EMBL" id="CXWD01000001">
    <property type="protein sequence ID" value="CTQ64250.1"/>
    <property type="molecule type" value="Genomic_DNA"/>
</dbReference>
<dbReference type="InterPro" id="IPR029069">
    <property type="entry name" value="HotDog_dom_sf"/>
</dbReference>